<dbReference type="GO" id="GO:0004803">
    <property type="term" value="F:transposase activity"/>
    <property type="evidence" value="ECO:0007669"/>
    <property type="project" value="InterPro"/>
</dbReference>
<evidence type="ECO:0000313" key="5">
    <source>
        <dbReference type="Proteomes" id="UP000677918"/>
    </source>
</evidence>
<feature type="domain" description="Transposase IS110-like N-terminal" evidence="2">
    <location>
        <begin position="4"/>
        <end position="161"/>
    </location>
</feature>
<dbReference type="EMBL" id="BOVK01000095">
    <property type="protein sequence ID" value="GIQ71474.1"/>
    <property type="molecule type" value="Genomic_DNA"/>
</dbReference>
<evidence type="ECO:0000259" key="3">
    <source>
        <dbReference type="Pfam" id="PF02371"/>
    </source>
</evidence>
<keyword evidence="5" id="KW-1185">Reference proteome</keyword>
<dbReference type="InterPro" id="IPR003346">
    <property type="entry name" value="Transposase_20"/>
</dbReference>
<evidence type="ECO:0000259" key="2">
    <source>
        <dbReference type="Pfam" id="PF01548"/>
    </source>
</evidence>
<comment type="caution">
    <text evidence="4">The sequence shown here is derived from an EMBL/GenBank/DDBJ whole genome shotgun (WGS) entry which is preliminary data.</text>
</comment>
<dbReference type="Proteomes" id="UP000677918">
    <property type="component" value="Unassembled WGS sequence"/>
</dbReference>
<sequence length="403" mass="46004">MLYVGIDLHKDHHTAVLLDCWNEKLGELQFENKPSAFPKLLARLEPYSKTGWKIVYGLEDTGGYGWALGLHLIQQGQWVKSINPAFSAAKRQSYATVHKSDSWDAECVARVLKDDLKHLPDFMPDEHFWVMRQLVTRRRGIAKNLTGLVKQLHIQLSYVYPSYNRFFSQVDGKTALAFWEAYPLPSYVTETTPQALKQFLQKHSNFSCSTKKAELILHCVQEDGNNHVTYAEEKELVIRGQVRQIRFYQDELKKVEAKLKQMLEQTGCLLHTMTGVDVVTSAELSAEIGDIRRFPTANKLARYAGVAPIFAGSGGKGRYFKSKQGDRSLHDIFLGMAVRQIAVHRTTKTPRNPAIYAYYQRKMAEGKTKKQALVCIMRRLVNIVYSILKYQKPYALPIADNSD</sequence>
<dbReference type="InterPro" id="IPR002525">
    <property type="entry name" value="Transp_IS110-like_N"/>
</dbReference>
<organism evidence="4 5">
    <name type="scientific">Xylanibacillus composti</name>
    <dbReference type="NCBI Taxonomy" id="1572762"/>
    <lineage>
        <taxon>Bacteria</taxon>
        <taxon>Bacillati</taxon>
        <taxon>Bacillota</taxon>
        <taxon>Bacilli</taxon>
        <taxon>Bacillales</taxon>
        <taxon>Paenibacillaceae</taxon>
        <taxon>Xylanibacillus</taxon>
    </lineage>
</organism>
<dbReference type="Pfam" id="PF02371">
    <property type="entry name" value="Transposase_20"/>
    <property type="match status" value="1"/>
</dbReference>
<feature type="coiled-coil region" evidence="1">
    <location>
        <begin position="238"/>
        <end position="265"/>
    </location>
</feature>
<dbReference type="AlphaFoldDB" id="A0A8J4H602"/>
<dbReference type="GO" id="GO:0003677">
    <property type="term" value="F:DNA binding"/>
    <property type="evidence" value="ECO:0007669"/>
    <property type="project" value="InterPro"/>
</dbReference>
<feature type="domain" description="Transposase IS116/IS110/IS902 C-terminal" evidence="3">
    <location>
        <begin position="269"/>
        <end position="345"/>
    </location>
</feature>
<dbReference type="Pfam" id="PF01548">
    <property type="entry name" value="DEDD_Tnp_IS110"/>
    <property type="match status" value="1"/>
</dbReference>
<protein>
    <submittedName>
        <fullName evidence="4">IS110 family transposase</fullName>
    </submittedName>
</protein>
<dbReference type="PANTHER" id="PTHR33055">
    <property type="entry name" value="TRANSPOSASE FOR INSERTION SEQUENCE ELEMENT IS1111A"/>
    <property type="match status" value="1"/>
</dbReference>
<name>A0A8J4H602_9BACL</name>
<dbReference type="InterPro" id="IPR047650">
    <property type="entry name" value="Transpos_IS110"/>
</dbReference>
<accession>A0A8J4H602</accession>
<evidence type="ECO:0000313" key="4">
    <source>
        <dbReference type="EMBL" id="GIQ71474.1"/>
    </source>
</evidence>
<gene>
    <name evidence="4" type="primary">tpn</name>
    <name evidence="4" type="ORF">XYCOK13_42980</name>
</gene>
<evidence type="ECO:0000256" key="1">
    <source>
        <dbReference type="SAM" id="Coils"/>
    </source>
</evidence>
<proteinExistence type="predicted"/>
<dbReference type="NCBIfam" id="NF033542">
    <property type="entry name" value="transpos_IS110"/>
    <property type="match status" value="1"/>
</dbReference>
<keyword evidence="1" id="KW-0175">Coiled coil</keyword>
<dbReference type="PANTHER" id="PTHR33055:SF13">
    <property type="entry name" value="TRANSPOSASE"/>
    <property type="match status" value="1"/>
</dbReference>
<reference evidence="4" key="1">
    <citation type="submission" date="2021-04" db="EMBL/GenBank/DDBJ databases">
        <title>Draft genome sequence of Xylanibacillus composti strain K13.</title>
        <authorList>
            <person name="Uke A."/>
            <person name="Chhe C."/>
            <person name="Baramee S."/>
            <person name="Kosugi A."/>
        </authorList>
    </citation>
    <scope>NUCLEOTIDE SEQUENCE</scope>
    <source>
        <strain evidence="4">K13</strain>
    </source>
</reference>
<dbReference type="GO" id="GO:0006313">
    <property type="term" value="P:DNA transposition"/>
    <property type="evidence" value="ECO:0007669"/>
    <property type="project" value="InterPro"/>
</dbReference>